<dbReference type="Proteomes" id="UP000635606">
    <property type="component" value="Unassembled WGS sequence"/>
</dbReference>
<protein>
    <submittedName>
        <fullName evidence="1">Uncharacterized protein</fullName>
    </submittedName>
</protein>
<proteinExistence type="predicted"/>
<name>A0A8J3ZW50_9ACTN</name>
<accession>A0A8J3ZW50</accession>
<comment type="caution">
    <text evidence="1">The sequence shown here is derived from an EMBL/GenBank/DDBJ whole genome shotgun (WGS) entry which is preliminary data.</text>
</comment>
<evidence type="ECO:0000313" key="2">
    <source>
        <dbReference type="Proteomes" id="UP000635606"/>
    </source>
</evidence>
<gene>
    <name evidence="1" type="ORF">Voc01_059860</name>
</gene>
<dbReference type="Gene3D" id="3.30.420.40">
    <property type="match status" value="1"/>
</dbReference>
<sequence length="144" mass="14740">MLFDGSPLLPSAVRVGAGLTATGRDADRRGPGAAGGVEVAVVDLVAAPLARVLAEAVRVTGQAPATTVLTHPAAWATTRRAVLAEAAGRAGLGGPVLLPEPVAAGMYHRGAGWLQAPTASVTRYMLQTEWRKYEPVDEVSTGTC</sequence>
<keyword evidence="2" id="KW-1185">Reference proteome</keyword>
<dbReference type="AlphaFoldDB" id="A0A8J3ZW50"/>
<dbReference type="RefSeq" id="WP_203930965.1">
    <property type="nucleotide sequence ID" value="NZ_BOPH01000085.1"/>
</dbReference>
<dbReference type="EMBL" id="BOPH01000085">
    <property type="protein sequence ID" value="GIJ71069.1"/>
    <property type="molecule type" value="Genomic_DNA"/>
</dbReference>
<dbReference type="SUPFAM" id="SSF53067">
    <property type="entry name" value="Actin-like ATPase domain"/>
    <property type="match status" value="1"/>
</dbReference>
<reference evidence="1" key="1">
    <citation type="submission" date="2021-01" db="EMBL/GenBank/DDBJ databases">
        <title>Whole genome shotgun sequence of Virgisporangium ochraceum NBRC 16418.</title>
        <authorList>
            <person name="Komaki H."/>
            <person name="Tamura T."/>
        </authorList>
    </citation>
    <scope>NUCLEOTIDE SEQUENCE</scope>
    <source>
        <strain evidence="1">NBRC 16418</strain>
    </source>
</reference>
<evidence type="ECO:0000313" key="1">
    <source>
        <dbReference type="EMBL" id="GIJ71069.1"/>
    </source>
</evidence>
<organism evidence="1 2">
    <name type="scientific">Virgisporangium ochraceum</name>
    <dbReference type="NCBI Taxonomy" id="65505"/>
    <lineage>
        <taxon>Bacteria</taxon>
        <taxon>Bacillati</taxon>
        <taxon>Actinomycetota</taxon>
        <taxon>Actinomycetes</taxon>
        <taxon>Micromonosporales</taxon>
        <taxon>Micromonosporaceae</taxon>
        <taxon>Virgisporangium</taxon>
    </lineage>
</organism>
<dbReference type="InterPro" id="IPR043129">
    <property type="entry name" value="ATPase_NBD"/>
</dbReference>